<protein>
    <submittedName>
        <fullName evidence="3">Probable signal peptide protein</fullName>
    </submittedName>
</protein>
<name>A0A060QH07_9PROT</name>
<accession>A0A060QH07</accession>
<feature type="chain" id="PRO_5001586158" evidence="1">
    <location>
        <begin position="32"/>
        <end position="208"/>
    </location>
</feature>
<dbReference type="RefSeq" id="WP_235075474.1">
    <property type="nucleotide sequence ID" value="NZ_CBLX010000013.1"/>
</dbReference>
<reference evidence="3 4" key="1">
    <citation type="journal article" date="2014" name="Genome Biol. Evol.">
        <title>Acetic acid bacteria genomes reveal functional traits for adaptation to life in insect guts.</title>
        <authorList>
            <person name="Chouaia B."/>
            <person name="Gaiarsa S."/>
            <person name="Crotti E."/>
            <person name="Comandatore F."/>
            <person name="Degli Esposti M."/>
            <person name="Ricci I."/>
            <person name="Alma A."/>
            <person name="Favia G."/>
            <person name="Bandi C."/>
            <person name="Daffonchio D."/>
        </authorList>
    </citation>
    <scope>NUCLEOTIDE SEQUENCE [LARGE SCALE GENOMIC DNA]</scope>
    <source>
        <strain evidence="3 4">SF2.1</strain>
    </source>
</reference>
<organism evidence="3 4">
    <name type="scientific">Asaia bogorensis</name>
    <dbReference type="NCBI Taxonomy" id="91915"/>
    <lineage>
        <taxon>Bacteria</taxon>
        <taxon>Pseudomonadati</taxon>
        <taxon>Pseudomonadota</taxon>
        <taxon>Alphaproteobacteria</taxon>
        <taxon>Acetobacterales</taxon>
        <taxon>Acetobacteraceae</taxon>
        <taxon>Asaia</taxon>
    </lineage>
</organism>
<reference evidence="3 4" key="2">
    <citation type="journal article" date="2014" name="PLoS ONE">
        <title>Evolution of mitochondria reconstructed from the energy metabolism of living bacteria.</title>
        <authorList>
            <person name="Degli Esposti M."/>
            <person name="Chouaia B."/>
            <person name="Comandatore F."/>
            <person name="Crotti E."/>
            <person name="Sassera D."/>
            <person name="Lievens P.M."/>
            <person name="Daffonchio D."/>
            <person name="Bandi C."/>
        </authorList>
    </citation>
    <scope>NUCLEOTIDE SEQUENCE [LARGE SCALE GENOMIC DNA]</scope>
    <source>
        <strain evidence="3 4">SF2.1</strain>
    </source>
</reference>
<proteinExistence type="predicted"/>
<dbReference type="PANTHER" id="PTHR34406:SF1">
    <property type="entry name" value="PROTEIN YCEI"/>
    <property type="match status" value="1"/>
</dbReference>
<dbReference type="eggNOG" id="COG2353">
    <property type="taxonomic scope" value="Bacteria"/>
</dbReference>
<keyword evidence="1" id="KW-0732">Signal</keyword>
<evidence type="ECO:0000256" key="1">
    <source>
        <dbReference type="SAM" id="SignalP"/>
    </source>
</evidence>
<evidence type="ECO:0000313" key="4">
    <source>
        <dbReference type="Proteomes" id="UP000027583"/>
    </source>
</evidence>
<dbReference type="SUPFAM" id="SSF101874">
    <property type="entry name" value="YceI-like"/>
    <property type="match status" value="1"/>
</dbReference>
<dbReference type="Proteomes" id="UP000027583">
    <property type="component" value="Unassembled WGS sequence"/>
</dbReference>
<sequence>MNVQFRPLPVRQMIALFSVLLPMAGATLASAQNVTGPSAKGLSTSWVVDKAHSRFGFTGTQTGTPFRGSFTQYELQIALDPAHPETARIDMTIDLASAQTGDRQRDTALPGSDWFDTATFPKAHFVSSAIRRVQGDQYQASGTLTLRGVTQPVTLDFTLDVTGETAHAKGHADLLRSRFGVGQGPWSTGQWVALEVSVVFDLTAHRAG</sequence>
<dbReference type="EMBL" id="CBLX010000013">
    <property type="protein sequence ID" value="CDG40180.1"/>
    <property type="molecule type" value="Genomic_DNA"/>
</dbReference>
<dbReference type="AlphaFoldDB" id="A0A060QH07"/>
<feature type="signal peptide" evidence="1">
    <location>
        <begin position="1"/>
        <end position="31"/>
    </location>
</feature>
<dbReference type="Pfam" id="PF04264">
    <property type="entry name" value="YceI"/>
    <property type="match status" value="1"/>
</dbReference>
<dbReference type="InterPro" id="IPR007372">
    <property type="entry name" value="Lipid/polyisoprenoid-bd_YceI"/>
</dbReference>
<comment type="caution">
    <text evidence="3">The sequence shown here is derived from an EMBL/GenBank/DDBJ whole genome shotgun (WGS) entry which is preliminary data.</text>
</comment>
<evidence type="ECO:0000259" key="2">
    <source>
        <dbReference type="SMART" id="SM00867"/>
    </source>
</evidence>
<dbReference type="SMART" id="SM00867">
    <property type="entry name" value="YceI"/>
    <property type="match status" value="1"/>
</dbReference>
<dbReference type="InterPro" id="IPR036761">
    <property type="entry name" value="TTHA0802/YceI-like_sf"/>
</dbReference>
<dbReference type="Gene3D" id="2.40.128.110">
    <property type="entry name" value="Lipid/polyisoprenoid-binding, YceI-like"/>
    <property type="match status" value="1"/>
</dbReference>
<dbReference type="PANTHER" id="PTHR34406">
    <property type="entry name" value="PROTEIN YCEI"/>
    <property type="match status" value="1"/>
</dbReference>
<evidence type="ECO:0000313" key="3">
    <source>
        <dbReference type="EMBL" id="CDG40180.1"/>
    </source>
</evidence>
<gene>
    <name evidence="3" type="ORF">ASAP_2135</name>
</gene>
<feature type="domain" description="Lipid/polyisoprenoid-binding YceI-like" evidence="2">
    <location>
        <begin position="45"/>
        <end position="205"/>
    </location>
</feature>